<evidence type="ECO:0000313" key="4">
    <source>
        <dbReference type="Proteomes" id="UP000318693"/>
    </source>
</evidence>
<keyword evidence="4" id="KW-1185">Reference proteome</keyword>
<dbReference type="Proteomes" id="UP000318693">
    <property type="component" value="Unassembled WGS sequence"/>
</dbReference>
<proteinExistence type="predicted"/>
<evidence type="ECO:0000313" key="3">
    <source>
        <dbReference type="EMBL" id="TRW45088.1"/>
    </source>
</evidence>
<name>A0A552WQJ5_9MICO</name>
<gene>
    <name evidence="3" type="ORF">FJ693_10820</name>
</gene>
<evidence type="ECO:0000259" key="2">
    <source>
        <dbReference type="Pfam" id="PF00350"/>
    </source>
</evidence>
<protein>
    <submittedName>
        <fullName evidence="3">GTP-binding protein</fullName>
    </submittedName>
</protein>
<dbReference type="AlphaFoldDB" id="A0A552WQJ5"/>
<dbReference type="EMBL" id="VJXR01000029">
    <property type="protein sequence ID" value="TRW45088.1"/>
    <property type="molecule type" value="Genomic_DNA"/>
</dbReference>
<reference evidence="3 4" key="1">
    <citation type="submission" date="2019-07" db="EMBL/GenBank/DDBJ databases">
        <title>Georgenia wutianyii sp. nov. and Georgenia *** sp. nov. isolated from plateau pika (Ochotona curzoniae) in the Qinghai-Tibet plateau of China.</title>
        <authorList>
            <person name="Tian Z."/>
        </authorList>
    </citation>
    <scope>NUCLEOTIDE SEQUENCE [LARGE SCALE GENOMIC DNA]</scope>
    <source>
        <strain evidence="3 4">Z446</strain>
    </source>
</reference>
<accession>A0A552WQJ5</accession>
<dbReference type="InterPro" id="IPR027417">
    <property type="entry name" value="P-loop_NTPase"/>
</dbReference>
<feature type="domain" description="Dynamin N-terminal" evidence="2">
    <location>
        <begin position="41"/>
        <end position="161"/>
    </location>
</feature>
<organism evidence="3 4">
    <name type="scientific">Georgenia yuyongxinii</name>
    <dbReference type="NCBI Taxonomy" id="2589797"/>
    <lineage>
        <taxon>Bacteria</taxon>
        <taxon>Bacillati</taxon>
        <taxon>Actinomycetota</taxon>
        <taxon>Actinomycetes</taxon>
        <taxon>Micrococcales</taxon>
        <taxon>Bogoriellaceae</taxon>
        <taxon>Georgenia</taxon>
    </lineage>
</organism>
<sequence>MSTEGAVRLLLREALEVYADDPAAATSLHGWASRLDGPLRVAIAGMVKAGKSTLLNAILGEELAPTDTGECTRVVTWYRHGATPRVTLHPRDGEPRQLPLRRVEGRLRLDLGGTPAEEVARLVVDWPTAGLRDLTLIDTPGIASLSTDVSARAKAFLTPEDSPSEADAVVYLMRHMHGSDIHFLESFRDAEAGRSGTVNALAVLSRADEVGAGRLDSMISARDVARRYREDPSLRPLALSVVPIAGLLAQSARTLRQSEFAALRELAELGREERERLLLSADRFTRAEITPAVDVTMRAALVERLGLFGLRLALVLIRSGLDDPTDLARELARRSGLGELQRLIDGQFQARSAQLKARTALVGLETLLRMRPRPGTERLATELERIQAGAHEFRELRLLGTARTVGLGLSRDLEAEAERLVGGRGVAAARRLNLADGASDAEIRAAAHESLRRWRALAENPLTDRSTTGACEVVARSCEALVVAARPAAGPTTRPQLRPEPARGGG</sequence>
<dbReference type="Gene3D" id="3.40.50.300">
    <property type="entry name" value="P-loop containing nucleotide triphosphate hydrolases"/>
    <property type="match status" value="1"/>
</dbReference>
<evidence type="ECO:0000256" key="1">
    <source>
        <dbReference type="SAM" id="MobiDB-lite"/>
    </source>
</evidence>
<feature type="region of interest" description="Disordered" evidence="1">
    <location>
        <begin position="487"/>
        <end position="506"/>
    </location>
</feature>
<dbReference type="SUPFAM" id="SSF52540">
    <property type="entry name" value="P-loop containing nucleoside triphosphate hydrolases"/>
    <property type="match status" value="1"/>
</dbReference>
<dbReference type="RefSeq" id="WP_143418552.1">
    <property type="nucleotide sequence ID" value="NZ_VJXR01000029.1"/>
</dbReference>
<comment type="caution">
    <text evidence="3">The sequence shown here is derived from an EMBL/GenBank/DDBJ whole genome shotgun (WGS) entry which is preliminary data.</text>
</comment>
<dbReference type="InterPro" id="IPR045063">
    <property type="entry name" value="Dynamin_N"/>
</dbReference>
<dbReference type="Pfam" id="PF00350">
    <property type="entry name" value="Dynamin_N"/>
    <property type="match status" value="1"/>
</dbReference>